<proteinExistence type="predicted"/>
<dbReference type="HOGENOM" id="CLU_227944_0_0_1"/>
<dbReference type="SUPFAM" id="SSF101908">
    <property type="entry name" value="Putative isomerase YbhE"/>
    <property type="match status" value="1"/>
</dbReference>
<keyword evidence="3" id="KW-0645">Protease</keyword>
<organism evidence="3 4">
    <name type="scientific">Tetrahymena thermophila (strain SB210)</name>
    <dbReference type="NCBI Taxonomy" id="312017"/>
    <lineage>
        <taxon>Eukaryota</taxon>
        <taxon>Sar</taxon>
        <taxon>Alveolata</taxon>
        <taxon>Ciliophora</taxon>
        <taxon>Intramacronucleata</taxon>
        <taxon>Oligohymenophorea</taxon>
        <taxon>Hymenostomatida</taxon>
        <taxon>Tetrahymenina</taxon>
        <taxon>Tetrahymenidae</taxon>
        <taxon>Tetrahymena</taxon>
    </lineage>
</organism>
<gene>
    <name evidence="3" type="ORF">TTHERM_00979860</name>
</gene>
<dbReference type="InterPro" id="IPR051200">
    <property type="entry name" value="Host-pathogen_enzymatic-act"/>
</dbReference>
<dbReference type="InterPro" id="IPR015943">
    <property type="entry name" value="WD40/YVTN_repeat-like_dom_sf"/>
</dbReference>
<dbReference type="SUPFAM" id="SSF50998">
    <property type="entry name" value="Quinoprotein alcohol dehydrogenase-like"/>
    <property type="match status" value="1"/>
</dbReference>
<dbReference type="InParanoid" id="Q23JH1"/>
<feature type="compositionally biased region" description="Basic and acidic residues" evidence="2">
    <location>
        <begin position="1734"/>
        <end position="1745"/>
    </location>
</feature>
<protein>
    <submittedName>
        <fullName evidence="3">Calpain family cysteine protease</fullName>
    </submittedName>
</protein>
<dbReference type="EMBL" id="GG662689">
    <property type="protein sequence ID" value="EAR96673.2"/>
    <property type="molecule type" value="Genomic_DNA"/>
</dbReference>
<reference evidence="4" key="1">
    <citation type="journal article" date="2006" name="PLoS Biol.">
        <title>Macronuclear genome sequence of the ciliate Tetrahymena thermophila, a model eukaryote.</title>
        <authorList>
            <person name="Eisen J.A."/>
            <person name="Coyne R.S."/>
            <person name="Wu M."/>
            <person name="Wu D."/>
            <person name="Thiagarajan M."/>
            <person name="Wortman J.R."/>
            <person name="Badger J.H."/>
            <person name="Ren Q."/>
            <person name="Amedeo P."/>
            <person name="Jones K.M."/>
            <person name="Tallon L.J."/>
            <person name="Delcher A.L."/>
            <person name="Salzberg S.L."/>
            <person name="Silva J.C."/>
            <person name="Haas B.J."/>
            <person name="Majoros W.H."/>
            <person name="Farzad M."/>
            <person name="Carlton J.M."/>
            <person name="Smith R.K. Jr."/>
            <person name="Garg J."/>
            <person name="Pearlman R.E."/>
            <person name="Karrer K.M."/>
            <person name="Sun L."/>
            <person name="Manning G."/>
            <person name="Elde N.C."/>
            <person name="Turkewitz A.P."/>
            <person name="Asai D.J."/>
            <person name="Wilkes D.E."/>
            <person name="Wang Y."/>
            <person name="Cai H."/>
            <person name="Collins K."/>
            <person name="Stewart B.A."/>
            <person name="Lee S.R."/>
            <person name="Wilamowska K."/>
            <person name="Weinberg Z."/>
            <person name="Ruzzo W.L."/>
            <person name="Wloga D."/>
            <person name="Gaertig J."/>
            <person name="Frankel J."/>
            <person name="Tsao C.-C."/>
            <person name="Gorovsky M.A."/>
            <person name="Keeling P.J."/>
            <person name="Waller R.F."/>
            <person name="Patron N.J."/>
            <person name="Cherry J.M."/>
            <person name="Stover N.A."/>
            <person name="Krieger C.J."/>
            <person name="del Toro C."/>
            <person name="Ryder H.F."/>
            <person name="Williamson S.C."/>
            <person name="Barbeau R.A."/>
            <person name="Hamilton E.P."/>
            <person name="Orias E."/>
        </authorList>
    </citation>
    <scope>NUCLEOTIDE SEQUENCE [LARGE SCALE GENOMIC DNA]</scope>
    <source>
        <strain evidence="4">SB210</strain>
    </source>
</reference>
<name>Q23JH1_TETTS</name>
<dbReference type="OrthoDB" id="321598at2759"/>
<feature type="region of interest" description="Disordered" evidence="2">
    <location>
        <begin position="1715"/>
        <end position="1772"/>
    </location>
</feature>
<evidence type="ECO:0000256" key="1">
    <source>
        <dbReference type="SAM" id="Coils"/>
    </source>
</evidence>
<dbReference type="RefSeq" id="XP_001016918.2">
    <property type="nucleotide sequence ID" value="XM_001016918.2"/>
</dbReference>
<dbReference type="Gene3D" id="2.130.10.10">
    <property type="entry name" value="YVTN repeat-like/Quinoprotein amine dehydrogenase"/>
    <property type="match status" value="1"/>
</dbReference>
<accession>Q23JH1</accession>
<dbReference type="GO" id="GO:0006508">
    <property type="term" value="P:proteolysis"/>
    <property type="evidence" value="ECO:0007669"/>
    <property type="project" value="UniProtKB-KW"/>
</dbReference>
<feature type="compositionally biased region" description="Polar residues" evidence="2">
    <location>
        <begin position="1715"/>
        <end position="1733"/>
    </location>
</feature>
<dbReference type="GO" id="GO:0008233">
    <property type="term" value="F:peptidase activity"/>
    <property type="evidence" value="ECO:0007669"/>
    <property type="project" value="UniProtKB-KW"/>
</dbReference>
<evidence type="ECO:0000313" key="3">
    <source>
        <dbReference type="EMBL" id="EAR96673.2"/>
    </source>
</evidence>
<dbReference type="GeneID" id="7824415"/>
<sequence>MNILRILVIKETQFIVFLLFYKFLASFSSVLCFSLQQSEISIVYSPFYQYKYDITDPQGASTKIKVAEQANLVFISAGYQGIIVIDGKTNQIIFQQKAEEFLFTLEITTDGEYVMMSYQAKFSIFKFVNRSSFKLMSQANFPTTIIDMFINQQQTIVYAVGLNGQLVAYDISKKQQVQQIGFYNSQSNIIHQGSISKDGNWIILGNDLLGLYVLSVINNSQDNSQEFLLVGQGIMIWKTWAGILTDDNKYLYGLDNWNGIFICDFNQILQATPSQYPVTIKFTRYWPFNSINPSVYSLKFTKNNNFLLVGVRSQGVYIFDISDKLNPVFFQGISVGAHSFSVELSPDEKFLYYANAVSIYVFQQRPPNLNNNYPNLFNNHQITIQQPSPAFYKWRCFTETIQGKDYFFGSFDAAGFGIFDITDPYQMKSVYSKVYQASSLIDSMAISQNNRYLYVPIQENNTSFLILDILNITNPIEVARLNMDSPNHNEAIFFSKDYKYFVSSYDNGILLIDSSQPPQLKLLSYWKILTYMTGENAGVMITNDNNYVIGAVRGYGIYVLDASVKTNLTFKSTLQTLGGEGLAPSLYNDTFAFLYDGFKGVAILDLTALPAIKILSRIQPLQGWVNFILPIQNDQYLLVAQLEAGMMTLVDISNIANPKILSSYQYQTQSAQSICLTPDQNYVFINNNLGTILLPMKSQVIIHTEIQLIQTAGDGSQSLINIRKDQSLLVGQSVQLNFVPIYPLEGMSILSVSYYSQQQIKSIPFWMNYDANNRNLLLSVDKTGLDTSNINAPNLNTVLILIAVPLFPTSFQYNYPDLQTTPDQGQLIYDYLQEQKIIDSNGLITQLFDPQEPLQFQFNGIQSTQRLFDLVKLTLQRGSYVNPVLFYVQSSLSFNVKNLTAPISTLSQSIQLYLQVQENMGKFVLENFSGVIASTTDSQNQLKFEGSLTNLNRVLSQKVIFANQTAFDNINVTITLIDGVNYDITQVNKIKDCVFIKQKQLLKKNPQLTLQAQFNKQYANAIIDIQNQFSVDFSAQSFINSELNTITYQIYILKGQEYIQITPDDWIQFQTVSGSITVYGTPPVSAFNQVFYLKINASDGYTYDYDTFYMNAAGLPFIYVFNLLIKIFGPIFAVFGVYKYKSIILNSINRNKVMFSTEIAIRGKPYKKKITVLGDDLEKSKLFFSEFIQRFANDRERFAEEMDNVKNKLDRFGSQSQIQQDNTPSHQFQMSNIQISQNFQSELVKKKMKQSTPEQRSKDKLAVESDKFSNFAQIRRLKVITEKANLNDQKLKNTIQIIQMTPKHTRQTPLEREYLKKDGNVSMSRILRDMVHKNISFTLKSKKYQAKNFINDFKNCESRIFKGIKAIACRHFLKLDVRSQEVYNYLKYYAQNFLNQSKNDWYKSLVNIVATENKDIYGFPVPFAECCLNEPQINLILIDLQLNNCIGQSFESISKLDINHNLIREVLFADALGLVEQTPSIFSPCVGESIHLFSYEINSVEAFKQIKNAWCMNLRKIFNFEYMGYGMSKNMTLPNWITFDHKNGVITLQGVPQSQDVEDLLIRIIDIDLYVIKQYHFNVVDEYFDAVNDADAIQGDSILADDQSLQMSFVANSKINTKVSNIHGSPIVKPLSFESQSSIQFKQKIQEEQSNFSIFKKKTGNLHESNEVINKSEILSIPKQGKLQKDGKSSTLVFDKIESVQIVDISKQDQTQELVYQDSSSTRENNQINQQQDTTKRDFETDRQFIQDAVKSNDNYTKHESNLINQQDQKYMSNEDNSFISKQKENIIYEEEEQNKSQIGNSVSALNPQQFKLNNHSYFTYS</sequence>
<dbReference type="InterPro" id="IPR011047">
    <property type="entry name" value="Quinoprotein_ADH-like_sf"/>
</dbReference>
<dbReference type="Proteomes" id="UP000009168">
    <property type="component" value="Unassembled WGS sequence"/>
</dbReference>
<dbReference type="KEGG" id="tet:TTHERM_00979860"/>
<feature type="coiled-coil region" evidence="1">
    <location>
        <begin position="1188"/>
        <end position="1215"/>
    </location>
</feature>
<evidence type="ECO:0000256" key="2">
    <source>
        <dbReference type="SAM" id="MobiDB-lite"/>
    </source>
</evidence>
<feature type="compositionally biased region" description="Polar residues" evidence="2">
    <location>
        <begin position="1762"/>
        <end position="1772"/>
    </location>
</feature>
<keyword evidence="3" id="KW-0378">Hydrolase</keyword>
<dbReference type="PANTHER" id="PTHR47197:SF3">
    <property type="entry name" value="DIHYDRO-HEME D1 DEHYDROGENASE"/>
    <property type="match status" value="1"/>
</dbReference>
<keyword evidence="1" id="KW-0175">Coiled coil</keyword>
<keyword evidence="4" id="KW-1185">Reference proteome</keyword>
<dbReference type="PANTHER" id="PTHR47197">
    <property type="entry name" value="PROTEIN NIRF"/>
    <property type="match status" value="1"/>
</dbReference>
<evidence type="ECO:0000313" key="4">
    <source>
        <dbReference type="Proteomes" id="UP000009168"/>
    </source>
</evidence>
<dbReference type="eggNOG" id="KOG0045">
    <property type="taxonomic scope" value="Eukaryota"/>
</dbReference>